<evidence type="ECO:0000313" key="3">
    <source>
        <dbReference type="EMBL" id="NEU70484.1"/>
    </source>
</evidence>
<dbReference type="EMBL" id="JAAGNZ010000005">
    <property type="protein sequence ID" value="NEU70484.1"/>
    <property type="molecule type" value="Genomic_DNA"/>
</dbReference>
<evidence type="ECO:0000259" key="2">
    <source>
        <dbReference type="Pfam" id="PF01757"/>
    </source>
</evidence>
<accession>A0A6M0IQZ1</accession>
<dbReference type="Proteomes" id="UP000477386">
    <property type="component" value="Unassembled WGS sequence"/>
</dbReference>
<evidence type="ECO:0000313" key="4">
    <source>
        <dbReference type="Proteomes" id="UP000477386"/>
    </source>
</evidence>
<keyword evidence="4" id="KW-1185">Reference proteome</keyword>
<dbReference type="InterPro" id="IPR002656">
    <property type="entry name" value="Acyl_transf_3_dom"/>
</dbReference>
<keyword evidence="1" id="KW-1133">Transmembrane helix</keyword>
<reference evidence="3 4" key="1">
    <citation type="submission" date="2020-02" db="EMBL/GenBank/DDBJ databases">
        <title>Draft genome sequence of two Spirosoma agri KCTC 52727 and Spirosoma terrae KCTC 52035.</title>
        <authorList>
            <person name="Rojas J."/>
            <person name="Ambika Manirajan B."/>
            <person name="Ratering S."/>
            <person name="Suarez C."/>
            <person name="Schnell S."/>
        </authorList>
    </citation>
    <scope>NUCLEOTIDE SEQUENCE [LARGE SCALE GENOMIC DNA]</scope>
    <source>
        <strain evidence="3 4">KCTC 52727</strain>
    </source>
</reference>
<gene>
    <name evidence="3" type="ORF">GK091_26695</name>
</gene>
<organism evidence="3 4">
    <name type="scientific">Spirosoma agri</name>
    <dbReference type="NCBI Taxonomy" id="1987381"/>
    <lineage>
        <taxon>Bacteria</taxon>
        <taxon>Pseudomonadati</taxon>
        <taxon>Bacteroidota</taxon>
        <taxon>Cytophagia</taxon>
        <taxon>Cytophagales</taxon>
        <taxon>Cytophagaceae</taxon>
        <taxon>Spirosoma</taxon>
    </lineage>
</organism>
<feature type="domain" description="Acyltransferase 3" evidence="2">
    <location>
        <begin position="5"/>
        <end position="302"/>
    </location>
</feature>
<dbReference type="GO" id="GO:0016747">
    <property type="term" value="F:acyltransferase activity, transferring groups other than amino-acyl groups"/>
    <property type="evidence" value="ECO:0007669"/>
    <property type="project" value="InterPro"/>
</dbReference>
<feature type="transmembrane region" description="Helical" evidence="1">
    <location>
        <begin position="64"/>
        <end position="88"/>
    </location>
</feature>
<proteinExistence type="predicted"/>
<dbReference type="Pfam" id="PF01757">
    <property type="entry name" value="Acyl_transf_3"/>
    <property type="match status" value="1"/>
</dbReference>
<sequence length="332" mass="37543">MSQRNAGVDLFRLIAAFAVIFIHCIYSDKFPLLPLAGRWAVPFFFMVSGYFFQKSYSTHAKQAFLKTAQSVTILFVWANLFYLLFLGLTEGSVSSLATHFTLLVGAYFHLWFLTSLLVGYLVLWFCLTYLRQDVLPFLAVLSIILILGLNPYSFLLAMSPHPLYARLLLSIPFLCIGFLGAKYSLHRYVYTSTCWLLISFGFGLQLVEVWLLSGNQSSFRLVDFVVGTLFLSVGLFLLSLRLIVSPTCRLSYYGQRYSLPLYLYHPVVNYFLFKALVATMGIGLLYWLSPLLTAVLCLSLLLLLDKFTPGLFRILSGDFSRIAIVPSKSSSD</sequence>
<keyword evidence="3" id="KW-0012">Acyltransferase</keyword>
<feature type="transmembrane region" description="Helical" evidence="1">
    <location>
        <begin position="108"/>
        <end position="130"/>
    </location>
</feature>
<dbReference type="RefSeq" id="WP_164043794.1">
    <property type="nucleotide sequence ID" value="NZ_JAAGNZ010000005.1"/>
</dbReference>
<feature type="transmembrane region" description="Helical" evidence="1">
    <location>
        <begin position="261"/>
        <end position="278"/>
    </location>
</feature>
<name>A0A6M0IQZ1_9BACT</name>
<feature type="transmembrane region" description="Helical" evidence="1">
    <location>
        <begin position="7"/>
        <end position="26"/>
    </location>
</feature>
<feature type="transmembrane region" description="Helical" evidence="1">
    <location>
        <begin position="219"/>
        <end position="240"/>
    </location>
</feature>
<protein>
    <submittedName>
        <fullName evidence="3">Acyltransferase family protein</fullName>
    </submittedName>
</protein>
<evidence type="ECO:0000256" key="1">
    <source>
        <dbReference type="SAM" id="Phobius"/>
    </source>
</evidence>
<keyword evidence="1" id="KW-0812">Transmembrane</keyword>
<keyword evidence="3" id="KW-0808">Transferase</keyword>
<feature type="transmembrane region" description="Helical" evidence="1">
    <location>
        <begin position="188"/>
        <end position="207"/>
    </location>
</feature>
<feature type="transmembrane region" description="Helical" evidence="1">
    <location>
        <begin position="32"/>
        <end position="52"/>
    </location>
</feature>
<comment type="caution">
    <text evidence="3">The sequence shown here is derived from an EMBL/GenBank/DDBJ whole genome shotgun (WGS) entry which is preliminary data.</text>
</comment>
<feature type="transmembrane region" description="Helical" evidence="1">
    <location>
        <begin position="163"/>
        <end position="181"/>
    </location>
</feature>
<feature type="transmembrane region" description="Helical" evidence="1">
    <location>
        <begin position="137"/>
        <end position="157"/>
    </location>
</feature>
<dbReference type="AlphaFoldDB" id="A0A6M0IQZ1"/>
<feature type="transmembrane region" description="Helical" evidence="1">
    <location>
        <begin position="284"/>
        <end position="304"/>
    </location>
</feature>
<keyword evidence="1" id="KW-0472">Membrane</keyword>